<dbReference type="EC" id="2.7.7.65" evidence="2"/>
<dbReference type="CDD" id="cd01949">
    <property type="entry name" value="GGDEF"/>
    <property type="match status" value="1"/>
</dbReference>
<organism evidence="5 6">
    <name type="scientific">Paraferrimonas sedimenticola</name>
    <dbReference type="NCBI Taxonomy" id="375674"/>
    <lineage>
        <taxon>Bacteria</taxon>
        <taxon>Pseudomonadati</taxon>
        <taxon>Pseudomonadota</taxon>
        <taxon>Gammaproteobacteria</taxon>
        <taxon>Alteromonadales</taxon>
        <taxon>Ferrimonadaceae</taxon>
        <taxon>Paraferrimonas</taxon>
    </lineage>
</organism>
<comment type="caution">
    <text evidence="5">The sequence shown here is derived from an EMBL/GenBank/DDBJ whole genome shotgun (WGS) entry which is preliminary data.</text>
</comment>
<dbReference type="NCBIfam" id="TIGR00254">
    <property type="entry name" value="GGDEF"/>
    <property type="match status" value="1"/>
</dbReference>
<name>A0AA37RXZ8_9GAMM</name>
<dbReference type="Proteomes" id="UP001161422">
    <property type="component" value="Unassembled WGS sequence"/>
</dbReference>
<evidence type="ECO:0000256" key="1">
    <source>
        <dbReference type="ARBA" id="ARBA00001946"/>
    </source>
</evidence>
<gene>
    <name evidence="5" type="ORF">GCM10007895_25300</name>
</gene>
<dbReference type="SMART" id="SM00267">
    <property type="entry name" value="GGDEF"/>
    <property type="match status" value="1"/>
</dbReference>
<proteinExistence type="predicted"/>
<dbReference type="FunFam" id="3.30.70.270:FF:000001">
    <property type="entry name" value="Diguanylate cyclase domain protein"/>
    <property type="match status" value="1"/>
</dbReference>
<accession>A0AA37RXZ8</accession>
<comment type="catalytic activity">
    <reaction evidence="3">
        <text>2 GTP = 3',3'-c-di-GMP + 2 diphosphate</text>
        <dbReference type="Rhea" id="RHEA:24898"/>
        <dbReference type="ChEBI" id="CHEBI:33019"/>
        <dbReference type="ChEBI" id="CHEBI:37565"/>
        <dbReference type="ChEBI" id="CHEBI:58805"/>
        <dbReference type="EC" id="2.7.7.65"/>
    </reaction>
</comment>
<dbReference type="PANTHER" id="PTHR45138">
    <property type="entry name" value="REGULATORY COMPONENTS OF SENSORY TRANSDUCTION SYSTEM"/>
    <property type="match status" value="1"/>
</dbReference>
<feature type="domain" description="GGDEF" evidence="4">
    <location>
        <begin position="186"/>
        <end position="319"/>
    </location>
</feature>
<dbReference type="GO" id="GO:0005886">
    <property type="term" value="C:plasma membrane"/>
    <property type="evidence" value="ECO:0007669"/>
    <property type="project" value="TreeGrafter"/>
</dbReference>
<dbReference type="InterPro" id="IPR043128">
    <property type="entry name" value="Rev_trsase/Diguanyl_cyclase"/>
</dbReference>
<dbReference type="PANTHER" id="PTHR45138:SF9">
    <property type="entry name" value="DIGUANYLATE CYCLASE DGCM-RELATED"/>
    <property type="match status" value="1"/>
</dbReference>
<dbReference type="GO" id="GO:1902201">
    <property type="term" value="P:negative regulation of bacterial-type flagellum-dependent cell motility"/>
    <property type="evidence" value="ECO:0007669"/>
    <property type="project" value="TreeGrafter"/>
</dbReference>
<reference evidence="5" key="2">
    <citation type="submission" date="2023-01" db="EMBL/GenBank/DDBJ databases">
        <title>Draft genome sequence of Paraferrimonas sedimenticola strain NBRC 101628.</title>
        <authorList>
            <person name="Sun Q."/>
            <person name="Mori K."/>
        </authorList>
    </citation>
    <scope>NUCLEOTIDE SEQUENCE</scope>
    <source>
        <strain evidence="5">NBRC 101628</strain>
    </source>
</reference>
<evidence type="ECO:0000256" key="2">
    <source>
        <dbReference type="ARBA" id="ARBA00012528"/>
    </source>
</evidence>
<dbReference type="PROSITE" id="PS50887">
    <property type="entry name" value="GGDEF"/>
    <property type="match status" value="1"/>
</dbReference>
<dbReference type="InterPro" id="IPR050469">
    <property type="entry name" value="Diguanylate_Cyclase"/>
</dbReference>
<dbReference type="SUPFAM" id="SSF55073">
    <property type="entry name" value="Nucleotide cyclase"/>
    <property type="match status" value="1"/>
</dbReference>
<evidence type="ECO:0000313" key="6">
    <source>
        <dbReference type="Proteomes" id="UP001161422"/>
    </source>
</evidence>
<comment type="cofactor">
    <cofactor evidence="1">
        <name>Mg(2+)</name>
        <dbReference type="ChEBI" id="CHEBI:18420"/>
    </cofactor>
</comment>
<dbReference type="EMBL" id="BSNC01000006">
    <property type="protein sequence ID" value="GLP97223.1"/>
    <property type="molecule type" value="Genomic_DNA"/>
</dbReference>
<dbReference type="GO" id="GO:0043709">
    <property type="term" value="P:cell adhesion involved in single-species biofilm formation"/>
    <property type="evidence" value="ECO:0007669"/>
    <property type="project" value="TreeGrafter"/>
</dbReference>
<dbReference type="RefSeq" id="WP_095504914.1">
    <property type="nucleotide sequence ID" value="NZ_BSNC01000006.1"/>
</dbReference>
<evidence type="ECO:0000256" key="3">
    <source>
        <dbReference type="ARBA" id="ARBA00034247"/>
    </source>
</evidence>
<keyword evidence="6" id="KW-1185">Reference proteome</keyword>
<dbReference type="InterPro" id="IPR035965">
    <property type="entry name" value="PAS-like_dom_sf"/>
</dbReference>
<evidence type="ECO:0000259" key="4">
    <source>
        <dbReference type="PROSITE" id="PS50887"/>
    </source>
</evidence>
<protein>
    <recommendedName>
        <fullName evidence="2">diguanylate cyclase</fullName>
        <ecNumber evidence="2">2.7.7.65</ecNumber>
    </recommendedName>
</protein>
<dbReference type="SUPFAM" id="SSF55785">
    <property type="entry name" value="PYP-like sensor domain (PAS domain)"/>
    <property type="match status" value="1"/>
</dbReference>
<sequence>MNLGQNAMKELHWLIDMVQTLEVGLVVLDKDYQVHLWNGFMENHSGVSLAQMKHHNLFEVMPDLPQDWLKSKMETVFLLKNRAFTSWEQRPYVFEFKNYRPITGQSEFMYQNMTIFPLTSLTGEVNHIGLIIYDVSDMAINKLQLKQANLQLQKLSRTDDLTGLNNRRFWSERLQHEYDRFTRYGGACSLVLFDVDHFKRVNDTLGHDAGDYVLAELGKLVQRNLRETDVAGRYGGEEFAVILEGTDADSALYYTERLRKLIAQLALEYQGESLTVTVSLGIAQLDSSMDSTNHWVQAADRAMYQAKRLGRNCSQVHPSINKA</sequence>
<dbReference type="Gene3D" id="3.30.70.270">
    <property type="match status" value="1"/>
</dbReference>
<reference evidence="5" key="1">
    <citation type="journal article" date="2014" name="Int. J. Syst. Evol. Microbiol.">
        <title>Complete genome sequence of Corynebacterium casei LMG S-19264T (=DSM 44701T), isolated from a smear-ripened cheese.</title>
        <authorList>
            <consortium name="US DOE Joint Genome Institute (JGI-PGF)"/>
            <person name="Walter F."/>
            <person name="Albersmeier A."/>
            <person name="Kalinowski J."/>
            <person name="Ruckert C."/>
        </authorList>
    </citation>
    <scope>NUCLEOTIDE SEQUENCE</scope>
    <source>
        <strain evidence="5">NBRC 101628</strain>
    </source>
</reference>
<evidence type="ECO:0000313" key="5">
    <source>
        <dbReference type="EMBL" id="GLP97223.1"/>
    </source>
</evidence>
<dbReference type="Pfam" id="PF00990">
    <property type="entry name" value="GGDEF"/>
    <property type="match status" value="1"/>
</dbReference>
<dbReference type="GO" id="GO:0052621">
    <property type="term" value="F:diguanylate cyclase activity"/>
    <property type="evidence" value="ECO:0007669"/>
    <property type="project" value="UniProtKB-EC"/>
</dbReference>
<dbReference type="InterPro" id="IPR000160">
    <property type="entry name" value="GGDEF_dom"/>
</dbReference>
<dbReference type="InterPro" id="IPR029787">
    <property type="entry name" value="Nucleotide_cyclase"/>
</dbReference>
<dbReference type="AlphaFoldDB" id="A0AA37RXZ8"/>
<dbReference type="Gene3D" id="3.30.450.20">
    <property type="entry name" value="PAS domain"/>
    <property type="match status" value="1"/>
</dbReference>